<evidence type="ECO:0008006" key="3">
    <source>
        <dbReference type="Google" id="ProtNLM"/>
    </source>
</evidence>
<dbReference type="GeneID" id="14208926"/>
<sequence length="167" mass="18302">MVSSPTRRRTLLTGVGTTVVAAIAGCLGDDNGSESEADEPVVDEAEMTEGNTDPDAWHDVETIRFDGWVGGWVGVEPSAIDRVENPTLVLVDGREYEVSWKNMDGVHHNIAFWDANREVVADYSSPGNEVVGEVETLTLEATDEMATYRCEYQPEGQRGDVVVLEDR</sequence>
<evidence type="ECO:0000313" key="1">
    <source>
        <dbReference type="EMBL" id="SFI68475.1"/>
    </source>
</evidence>
<dbReference type="InterPro" id="IPR008972">
    <property type="entry name" value="Cupredoxin"/>
</dbReference>
<dbReference type="AlphaFoldDB" id="A0A1I3K8D5"/>
<dbReference type="OMA" id="TYRCEYQ"/>
<protein>
    <recommendedName>
        <fullName evidence="3">Blue (type 1) copper domain-containing protein</fullName>
    </recommendedName>
</protein>
<dbReference type="Gene3D" id="2.60.40.420">
    <property type="entry name" value="Cupredoxins - blue copper proteins"/>
    <property type="match status" value="1"/>
</dbReference>
<dbReference type="OrthoDB" id="265568at2157"/>
<dbReference type="PROSITE" id="PS51257">
    <property type="entry name" value="PROKAR_LIPOPROTEIN"/>
    <property type="match status" value="1"/>
</dbReference>
<evidence type="ECO:0000313" key="2">
    <source>
        <dbReference type="Proteomes" id="UP000182829"/>
    </source>
</evidence>
<proteinExistence type="predicted"/>
<reference evidence="1 2" key="1">
    <citation type="submission" date="2016-10" db="EMBL/GenBank/DDBJ databases">
        <authorList>
            <person name="de Groot N.N."/>
        </authorList>
    </citation>
    <scope>NUCLEOTIDE SEQUENCE [LARGE SCALE GENOMIC DNA]</scope>
    <source>
        <strain evidence="1 2">SP2</strain>
    </source>
</reference>
<accession>A0A1I3K8D5</accession>
<dbReference type="RefSeq" id="WP_005578298.1">
    <property type="nucleotide sequence ID" value="NZ_FORO01000003.1"/>
</dbReference>
<dbReference type="EMBL" id="FORO01000003">
    <property type="protein sequence ID" value="SFI68475.1"/>
    <property type="molecule type" value="Genomic_DNA"/>
</dbReference>
<gene>
    <name evidence="1" type="ORF">SAMN05443661_103128</name>
</gene>
<name>A0A1I3K8D5_9EURY</name>
<dbReference type="Proteomes" id="UP000182829">
    <property type="component" value="Unassembled WGS sequence"/>
</dbReference>
<organism evidence="1 2">
    <name type="scientific">Natronobacterium gregoryi</name>
    <dbReference type="NCBI Taxonomy" id="44930"/>
    <lineage>
        <taxon>Archaea</taxon>
        <taxon>Methanobacteriati</taxon>
        <taxon>Methanobacteriota</taxon>
        <taxon>Stenosarchaea group</taxon>
        <taxon>Halobacteria</taxon>
        <taxon>Halobacteriales</taxon>
        <taxon>Natrialbaceae</taxon>
        <taxon>Natronobacterium</taxon>
    </lineage>
</organism>